<dbReference type="KEGG" id="mas:Mahau_0343"/>
<proteinExistence type="predicted"/>
<dbReference type="OrthoDB" id="2084094at2"/>
<feature type="chain" id="PRO_5003305632" description="DUF2680 domain-containing protein" evidence="2">
    <location>
        <begin position="25"/>
        <end position="128"/>
    </location>
</feature>
<dbReference type="Pfam" id="PF10925">
    <property type="entry name" value="DUF2680"/>
    <property type="match status" value="1"/>
</dbReference>
<dbReference type="EMBL" id="CP002360">
    <property type="protein sequence ID" value="AEE95559.1"/>
    <property type="molecule type" value="Genomic_DNA"/>
</dbReference>
<gene>
    <name evidence="3" type="ordered locus">Mahau_0343</name>
</gene>
<dbReference type="STRING" id="697281.Mahau_0343"/>
<evidence type="ECO:0000313" key="3">
    <source>
        <dbReference type="EMBL" id="AEE95559.1"/>
    </source>
</evidence>
<feature type="compositionally biased region" description="Polar residues" evidence="1">
    <location>
        <begin position="30"/>
        <end position="47"/>
    </location>
</feature>
<keyword evidence="4" id="KW-1185">Reference proteome</keyword>
<dbReference type="RefSeq" id="WP_013779992.1">
    <property type="nucleotide sequence ID" value="NC_015520.1"/>
</dbReference>
<evidence type="ECO:0000256" key="2">
    <source>
        <dbReference type="SAM" id="SignalP"/>
    </source>
</evidence>
<dbReference type="Proteomes" id="UP000008457">
    <property type="component" value="Chromosome"/>
</dbReference>
<dbReference type="HOGENOM" id="CLU_1956938_0_0_9"/>
<dbReference type="InterPro" id="IPR024485">
    <property type="entry name" value="DUF2680"/>
</dbReference>
<dbReference type="AlphaFoldDB" id="F3ZXQ2"/>
<evidence type="ECO:0000256" key="1">
    <source>
        <dbReference type="SAM" id="MobiDB-lite"/>
    </source>
</evidence>
<accession>F3ZXQ2</accession>
<feature type="region of interest" description="Disordered" evidence="1">
    <location>
        <begin position="27"/>
        <end position="47"/>
    </location>
</feature>
<reference evidence="3 4" key="2">
    <citation type="journal article" date="2011" name="Stand. Genomic Sci.">
        <title>Complete genome sequence of Mahella australiensis type strain (50-1 BON).</title>
        <authorList>
            <person name="Sikorski J."/>
            <person name="Teshima H."/>
            <person name="Nolan M."/>
            <person name="Lucas S."/>
            <person name="Hammon N."/>
            <person name="Deshpande S."/>
            <person name="Cheng J.F."/>
            <person name="Pitluck S."/>
            <person name="Liolios K."/>
            <person name="Pagani I."/>
            <person name="Ivanova N."/>
            <person name="Huntemann M."/>
            <person name="Mavromatis K."/>
            <person name="Ovchinikova G."/>
            <person name="Pati A."/>
            <person name="Tapia R."/>
            <person name="Han C."/>
            <person name="Goodwin L."/>
            <person name="Chen A."/>
            <person name="Palaniappan K."/>
            <person name="Land M."/>
            <person name="Hauser L."/>
            <person name="Ngatchou-Djao O.D."/>
            <person name="Rohde M."/>
            <person name="Pukall R."/>
            <person name="Spring S."/>
            <person name="Abt B."/>
            <person name="Goker M."/>
            <person name="Detter J.C."/>
            <person name="Woyke T."/>
            <person name="Bristow J."/>
            <person name="Markowitz V."/>
            <person name="Hugenholtz P."/>
            <person name="Eisen J.A."/>
            <person name="Kyrpides N.C."/>
            <person name="Klenk H.P."/>
            <person name="Lapidus A."/>
        </authorList>
    </citation>
    <scope>NUCLEOTIDE SEQUENCE [LARGE SCALE GENOMIC DNA]</scope>
    <source>
        <strain evidence="4">DSM 15567 / CIP 107919 / 50-1 BON</strain>
    </source>
</reference>
<keyword evidence="2" id="KW-0732">Signal</keyword>
<name>F3ZXQ2_MAHA5</name>
<reference evidence="4" key="1">
    <citation type="submission" date="2010-11" db="EMBL/GenBank/DDBJ databases">
        <title>The complete genome of Mahella australiensis DSM 15567.</title>
        <authorList>
            <consortium name="US DOE Joint Genome Institute (JGI-PGF)"/>
            <person name="Lucas S."/>
            <person name="Copeland A."/>
            <person name="Lapidus A."/>
            <person name="Bruce D."/>
            <person name="Goodwin L."/>
            <person name="Pitluck S."/>
            <person name="Kyrpides N."/>
            <person name="Mavromatis K."/>
            <person name="Pagani I."/>
            <person name="Ivanova N."/>
            <person name="Teshima H."/>
            <person name="Brettin T."/>
            <person name="Detter J.C."/>
            <person name="Han C."/>
            <person name="Tapia R."/>
            <person name="Land M."/>
            <person name="Hauser L."/>
            <person name="Markowitz V."/>
            <person name="Cheng J.-F."/>
            <person name="Hugenholtz P."/>
            <person name="Woyke T."/>
            <person name="Wu D."/>
            <person name="Spring S."/>
            <person name="Pukall R."/>
            <person name="Steenblock K."/>
            <person name="Schneider S."/>
            <person name="Klenk H.-P."/>
            <person name="Eisen J.A."/>
        </authorList>
    </citation>
    <scope>NUCLEOTIDE SEQUENCE [LARGE SCALE GENOMIC DNA]</scope>
    <source>
        <strain evidence="4">DSM 15567 / CIP 107919 / 50-1 BON</strain>
    </source>
</reference>
<protein>
    <recommendedName>
        <fullName evidence="5">DUF2680 domain-containing protein</fullName>
    </recommendedName>
</protein>
<dbReference type="eggNOG" id="ENOG5033K5Z">
    <property type="taxonomic scope" value="Bacteria"/>
</dbReference>
<feature type="signal peptide" evidence="2">
    <location>
        <begin position="1"/>
        <end position="24"/>
    </location>
</feature>
<organism evidence="3 4">
    <name type="scientific">Mahella australiensis (strain DSM 15567 / CIP 107919 / 50-1 BON)</name>
    <dbReference type="NCBI Taxonomy" id="697281"/>
    <lineage>
        <taxon>Bacteria</taxon>
        <taxon>Bacillati</taxon>
        <taxon>Bacillota</taxon>
        <taxon>Clostridia</taxon>
        <taxon>Thermoanaerobacterales</taxon>
        <taxon>Thermoanaerobacterales Family IV. Incertae Sedis</taxon>
        <taxon>Mahella</taxon>
    </lineage>
</organism>
<evidence type="ECO:0008006" key="5">
    <source>
        <dbReference type="Google" id="ProtNLM"/>
    </source>
</evidence>
<evidence type="ECO:0000313" key="4">
    <source>
        <dbReference type="Proteomes" id="UP000008457"/>
    </source>
</evidence>
<sequence>MNKKIFMIVAVIAVLIVAAATALAADEQPEVQQPAQSADAQLTPQQQQEIDALYEQMQDIRNKIIDKYAEYGTITDAQAEQAKANSEIMIERMKERAAEGFAGCGAGYGMRAGRGRGAGFGNNASAVQ</sequence>
<dbReference type="SUPFAM" id="SSF47162">
    <property type="entry name" value="Apolipoprotein"/>
    <property type="match status" value="1"/>
</dbReference>